<dbReference type="Gene3D" id="3.30.310.50">
    <property type="entry name" value="Alpha-D-phosphohexomutase, C-terminal domain"/>
    <property type="match status" value="1"/>
</dbReference>
<dbReference type="SUPFAM" id="SSF53738">
    <property type="entry name" value="Phosphoglucomutase, first 3 domains"/>
    <property type="match status" value="1"/>
</dbReference>
<dbReference type="GO" id="GO:0016868">
    <property type="term" value="F:intramolecular phosphotransferase activity"/>
    <property type="evidence" value="ECO:0007669"/>
    <property type="project" value="InterPro"/>
</dbReference>
<accession>X0ZCF2</accession>
<proteinExistence type="predicted"/>
<comment type="caution">
    <text evidence="1">The sequence shown here is derived from an EMBL/GenBank/DDBJ whole genome shotgun (WGS) entry which is preliminary data.</text>
</comment>
<dbReference type="EMBL" id="BART01003536">
    <property type="protein sequence ID" value="GAG57993.1"/>
    <property type="molecule type" value="Genomic_DNA"/>
</dbReference>
<dbReference type="InterPro" id="IPR016055">
    <property type="entry name" value="A-D-PHexomutase_a/b/a-I/II/III"/>
</dbReference>
<reference evidence="1" key="1">
    <citation type="journal article" date="2014" name="Front. Microbiol.">
        <title>High frequency of phylogenetically diverse reductive dehalogenase-homologous genes in deep subseafloor sedimentary metagenomes.</title>
        <authorList>
            <person name="Kawai M."/>
            <person name="Futagami T."/>
            <person name="Toyoda A."/>
            <person name="Takaki Y."/>
            <person name="Nishi S."/>
            <person name="Hori S."/>
            <person name="Arai W."/>
            <person name="Tsubouchi T."/>
            <person name="Morono Y."/>
            <person name="Uchiyama I."/>
            <person name="Ito T."/>
            <person name="Fujiyama A."/>
            <person name="Inagaki F."/>
            <person name="Takami H."/>
        </authorList>
    </citation>
    <scope>NUCLEOTIDE SEQUENCE</scope>
    <source>
        <strain evidence="1">Expedition CK06-06</strain>
    </source>
</reference>
<dbReference type="GO" id="GO:0005975">
    <property type="term" value="P:carbohydrate metabolic process"/>
    <property type="evidence" value="ECO:0007669"/>
    <property type="project" value="InterPro"/>
</dbReference>
<sequence length="79" mass="9237">ADNYYGYDDAIFASCRLVELLSKSDKTISEMLSDIPKYFSTPEIRVDCPDEKKFEIVSNIKNYFEKDHKIIDVDDLHQL</sequence>
<feature type="non-terminal residue" evidence="1">
    <location>
        <position position="1"/>
    </location>
</feature>
<name>X0ZCF2_9ZZZZ</name>
<organism evidence="1">
    <name type="scientific">marine sediment metagenome</name>
    <dbReference type="NCBI Taxonomy" id="412755"/>
    <lineage>
        <taxon>unclassified sequences</taxon>
        <taxon>metagenomes</taxon>
        <taxon>ecological metagenomes</taxon>
    </lineage>
</organism>
<dbReference type="AlphaFoldDB" id="X0ZCF2"/>
<protein>
    <submittedName>
        <fullName evidence="1">Uncharacterized protein</fullName>
    </submittedName>
</protein>
<evidence type="ECO:0000313" key="1">
    <source>
        <dbReference type="EMBL" id="GAG57993.1"/>
    </source>
</evidence>
<dbReference type="Gene3D" id="3.40.120.10">
    <property type="entry name" value="Alpha-D-Glucose-1,6-Bisphosphate, subunit A, domain 3"/>
    <property type="match status" value="1"/>
</dbReference>
<gene>
    <name evidence="1" type="ORF">S01H4_09656</name>
</gene>